<dbReference type="AlphaFoldDB" id="A0A419IBQ4"/>
<comment type="caution">
    <text evidence="2">The sequence shown here is derived from an EMBL/GenBank/DDBJ whole genome shotgun (WGS) entry which is preliminary data.</text>
</comment>
<feature type="compositionally biased region" description="Basic and acidic residues" evidence="1">
    <location>
        <begin position="26"/>
        <end position="38"/>
    </location>
</feature>
<dbReference type="Proteomes" id="UP000285112">
    <property type="component" value="Unassembled WGS sequence"/>
</dbReference>
<name>A0A419IBQ4_9PSEU</name>
<evidence type="ECO:0000313" key="3">
    <source>
        <dbReference type="Proteomes" id="UP000285112"/>
    </source>
</evidence>
<feature type="region of interest" description="Disordered" evidence="1">
    <location>
        <begin position="21"/>
        <end position="68"/>
    </location>
</feature>
<evidence type="ECO:0000313" key="2">
    <source>
        <dbReference type="EMBL" id="RJQ92398.1"/>
    </source>
</evidence>
<protein>
    <submittedName>
        <fullName evidence="2">Uncharacterized protein</fullName>
    </submittedName>
</protein>
<dbReference type="EMBL" id="QZFV01000010">
    <property type="protein sequence ID" value="RJQ92398.1"/>
    <property type="molecule type" value="Genomic_DNA"/>
</dbReference>
<keyword evidence="3" id="KW-1185">Reference proteome</keyword>
<reference evidence="2 3" key="1">
    <citation type="submission" date="2018-09" db="EMBL/GenBank/DDBJ databases">
        <title>YIM PH 21725 draft genome.</title>
        <authorList>
            <person name="Miao C."/>
        </authorList>
    </citation>
    <scope>NUCLEOTIDE SEQUENCE [LARGE SCALE GENOMIC DNA]</scope>
    <source>
        <strain evidence="3">YIM PH21725</strain>
    </source>
</reference>
<proteinExistence type="predicted"/>
<sequence length="68" mass="7584">MRRGAAPLWVLGGDQMTANARRYGRQCREQFERGDGKTPPESVEPEQPRDKPGEEPGPVPVAEPRGER</sequence>
<evidence type="ECO:0000256" key="1">
    <source>
        <dbReference type="SAM" id="MobiDB-lite"/>
    </source>
</evidence>
<accession>A0A419IBQ4</accession>
<organism evidence="2 3">
    <name type="scientific">Amycolatopsis panacis</name>
    <dbReference type="NCBI Taxonomy" id="2340917"/>
    <lineage>
        <taxon>Bacteria</taxon>
        <taxon>Bacillati</taxon>
        <taxon>Actinomycetota</taxon>
        <taxon>Actinomycetes</taxon>
        <taxon>Pseudonocardiales</taxon>
        <taxon>Pseudonocardiaceae</taxon>
        <taxon>Amycolatopsis</taxon>
    </lineage>
</organism>
<gene>
    <name evidence="2" type="ORF">D5S19_01160</name>
</gene>